<evidence type="ECO:0000313" key="6">
    <source>
        <dbReference type="Proteomes" id="UP000006637"/>
    </source>
</evidence>
<name>Q1AZX8_RUBXD</name>
<dbReference type="PROSITE" id="PS51257">
    <property type="entry name" value="PROKAR_LIPOPROTEIN"/>
    <property type="match status" value="1"/>
</dbReference>
<dbReference type="PhylomeDB" id="Q1AZX8"/>
<dbReference type="InterPro" id="IPR006059">
    <property type="entry name" value="SBP"/>
</dbReference>
<dbReference type="Gene3D" id="3.40.190.10">
    <property type="entry name" value="Periplasmic binding protein-like II"/>
    <property type="match status" value="2"/>
</dbReference>
<dbReference type="PANTHER" id="PTHR43649">
    <property type="entry name" value="ARABINOSE-BINDING PROTEIN-RELATED"/>
    <property type="match status" value="1"/>
</dbReference>
<protein>
    <submittedName>
        <fullName evidence="5">Twin-arginine translocation pathway signal</fullName>
    </submittedName>
</protein>
<organism evidence="5 6">
    <name type="scientific">Rubrobacter xylanophilus (strain DSM 9941 / JCM 11954 / NBRC 16129 / PRD-1)</name>
    <dbReference type="NCBI Taxonomy" id="266117"/>
    <lineage>
        <taxon>Bacteria</taxon>
        <taxon>Bacillati</taxon>
        <taxon>Actinomycetota</taxon>
        <taxon>Rubrobacteria</taxon>
        <taxon>Rubrobacterales</taxon>
        <taxon>Rubrobacteraceae</taxon>
        <taxon>Rubrobacter</taxon>
    </lineage>
</organism>
<dbReference type="STRING" id="266117.Rxyl_0069"/>
<sequence length="432" mass="47488">MMQTRLSRREFLRLGGASLAGAALLGAAGCGGGGGGENAIGWQAIPSYSTEQNTDQARVEYLEQAISEWEEQNGEYTINPLVTSADVTAAMARLLEQASQDRAPDIAQIDGYILPRFYDYVRPLDDYLGDLSLEDWFPFARAVMTDGGSVKGLQFTTDVRVLYYRKDLIDSPPASWDELFSAGQRVSGEVQDAFLFPAGRGEATTITTLLPQFWTLGGELVDDRGEPVFGEGENRRAMLEALGFIRECVERGITPRRVTEFTLETDINGDAASGQTAMFLGGNWQVSLLKEIMGEERFTRQWGVAPIPSHSGEEHATTAGGWAWGVFAENEDKRRAAVDFLRAVFVGNQGMARWCNVGGYLPPREPVFEVPAYETDEYTDTFREHLENFARNRPSAESYTDISTALQVAVTQVVSGEASPEQALRTAVRTVG</sequence>
<keyword evidence="2" id="KW-0813">Transport</keyword>
<dbReference type="PANTHER" id="PTHR43649:SF34">
    <property type="entry name" value="ABC TRANSPORTER PERIPLASMIC-BINDING PROTEIN YCJN-RELATED"/>
    <property type="match status" value="1"/>
</dbReference>
<dbReference type="RefSeq" id="WP_011563068.1">
    <property type="nucleotide sequence ID" value="NC_008148.1"/>
</dbReference>
<dbReference type="EMBL" id="CP000386">
    <property type="protein sequence ID" value="ABG03050.1"/>
    <property type="molecule type" value="Genomic_DNA"/>
</dbReference>
<dbReference type="Proteomes" id="UP000006637">
    <property type="component" value="Chromosome"/>
</dbReference>
<dbReference type="eggNOG" id="COG1653">
    <property type="taxonomic scope" value="Bacteria"/>
</dbReference>
<dbReference type="InterPro" id="IPR006311">
    <property type="entry name" value="TAT_signal"/>
</dbReference>
<keyword evidence="6" id="KW-1185">Reference proteome</keyword>
<proteinExistence type="inferred from homology"/>
<dbReference type="PROSITE" id="PS51318">
    <property type="entry name" value="TAT"/>
    <property type="match status" value="1"/>
</dbReference>
<gene>
    <name evidence="5" type="ordered locus">Rxyl_0069</name>
</gene>
<reference evidence="5 6" key="1">
    <citation type="submission" date="2006-06" db="EMBL/GenBank/DDBJ databases">
        <title>Complete sequence of Rubrobacter xylanophilus DSM 9941.</title>
        <authorList>
            <consortium name="US DOE Joint Genome Institute"/>
            <person name="Copeland A."/>
            <person name="Lucas S."/>
            <person name="Lapidus A."/>
            <person name="Barry K."/>
            <person name="Detter J.C."/>
            <person name="Glavina del Rio T."/>
            <person name="Hammon N."/>
            <person name="Israni S."/>
            <person name="Dalin E."/>
            <person name="Tice H."/>
            <person name="Pitluck S."/>
            <person name="Munk A.C."/>
            <person name="Brettin T."/>
            <person name="Bruce D."/>
            <person name="Han C."/>
            <person name="Tapia R."/>
            <person name="Gilna P."/>
            <person name="Schmutz J."/>
            <person name="Larimer F."/>
            <person name="Land M."/>
            <person name="Hauser L."/>
            <person name="Kyrpides N."/>
            <person name="Lykidis A."/>
            <person name="da Costa M.S."/>
            <person name="Rainey F.A."/>
            <person name="Empadinhas N."/>
            <person name="Jolivet E."/>
            <person name="Battista J.R."/>
            <person name="Richardson P."/>
        </authorList>
    </citation>
    <scope>NUCLEOTIDE SEQUENCE [LARGE SCALE GENOMIC DNA]</scope>
    <source>
        <strain evidence="6">DSM 9941 / NBRC 16129 / PRD-1</strain>
    </source>
</reference>
<dbReference type="HOGENOM" id="CLU_598004_0_0_11"/>
<evidence type="ECO:0000313" key="5">
    <source>
        <dbReference type="EMBL" id="ABG03050.1"/>
    </source>
</evidence>
<keyword evidence="3 4" id="KW-0732">Signal</keyword>
<dbReference type="SUPFAM" id="SSF53850">
    <property type="entry name" value="Periplasmic binding protein-like II"/>
    <property type="match status" value="1"/>
</dbReference>
<dbReference type="Pfam" id="PF13416">
    <property type="entry name" value="SBP_bac_8"/>
    <property type="match status" value="1"/>
</dbReference>
<feature type="chain" id="PRO_5004187785" evidence="4">
    <location>
        <begin position="23"/>
        <end position="432"/>
    </location>
</feature>
<evidence type="ECO:0000256" key="2">
    <source>
        <dbReference type="ARBA" id="ARBA00022448"/>
    </source>
</evidence>
<feature type="signal peptide" evidence="4">
    <location>
        <begin position="1"/>
        <end position="22"/>
    </location>
</feature>
<evidence type="ECO:0000256" key="1">
    <source>
        <dbReference type="ARBA" id="ARBA00008520"/>
    </source>
</evidence>
<accession>Q1AZX8</accession>
<evidence type="ECO:0000256" key="3">
    <source>
        <dbReference type="ARBA" id="ARBA00022729"/>
    </source>
</evidence>
<dbReference type="OrthoDB" id="3495561at2"/>
<dbReference type="KEGG" id="rxy:Rxyl_0069"/>
<comment type="similarity">
    <text evidence="1">Belongs to the bacterial solute-binding protein 1 family.</text>
</comment>
<dbReference type="AlphaFoldDB" id="Q1AZX8"/>
<dbReference type="InterPro" id="IPR050490">
    <property type="entry name" value="Bact_solute-bd_prot1"/>
</dbReference>
<evidence type="ECO:0000256" key="4">
    <source>
        <dbReference type="SAM" id="SignalP"/>
    </source>
</evidence>